<evidence type="ECO:0000256" key="15">
    <source>
        <dbReference type="ARBA" id="ARBA00048048"/>
    </source>
</evidence>
<feature type="region of interest" description="Disordered" evidence="16">
    <location>
        <begin position="483"/>
        <end position="507"/>
    </location>
</feature>
<dbReference type="Gene3D" id="3.40.640.10">
    <property type="entry name" value="Type I PLP-dependent aspartate aminotransferase-like (Major domain)"/>
    <property type="match status" value="1"/>
</dbReference>
<dbReference type="InterPro" id="IPR015424">
    <property type="entry name" value="PyrdxlP-dep_Trfase"/>
</dbReference>
<dbReference type="GO" id="GO:0005737">
    <property type="term" value="C:cytoplasm"/>
    <property type="evidence" value="ECO:0007669"/>
    <property type="project" value="TreeGrafter"/>
</dbReference>
<dbReference type="PANTHER" id="PTHR11986:SF18">
    <property type="entry name" value="ORNITHINE AMINOTRANSFERASE, MITOCHONDRIAL"/>
    <property type="match status" value="1"/>
</dbReference>
<feature type="compositionally biased region" description="Polar residues" evidence="16">
    <location>
        <begin position="154"/>
        <end position="167"/>
    </location>
</feature>
<evidence type="ECO:0000259" key="18">
    <source>
        <dbReference type="Pfam" id="PF01529"/>
    </source>
</evidence>
<dbReference type="PROSITE" id="PS50216">
    <property type="entry name" value="DHHC"/>
    <property type="match status" value="1"/>
</dbReference>
<comment type="pathway">
    <text evidence="3">Amino-acid biosynthesis; L-proline biosynthesis; L-glutamate 5-semialdehyde from L-ornithine: step 1/1.</text>
</comment>
<dbReference type="AlphaFoldDB" id="A0A4Y9YLX1"/>
<dbReference type="FunFam" id="3.40.640.10:FF:000011">
    <property type="entry name" value="Ornithine aminotransferase"/>
    <property type="match status" value="1"/>
</dbReference>
<keyword evidence="10 17" id="KW-1133">Transmembrane helix</keyword>
<dbReference type="InterPro" id="IPR010164">
    <property type="entry name" value="Orn_aminotrans"/>
</dbReference>
<feature type="transmembrane region" description="Helical" evidence="17">
    <location>
        <begin position="38"/>
        <end position="59"/>
    </location>
</feature>
<evidence type="ECO:0000313" key="20">
    <source>
        <dbReference type="Proteomes" id="UP000298327"/>
    </source>
</evidence>
<keyword evidence="11 17" id="KW-0472">Membrane</keyword>
<evidence type="ECO:0000256" key="8">
    <source>
        <dbReference type="ARBA" id="ARBA00022692"/>
    </source>
</evidence>
<evidence type="ECO:0000256" key="10">
    <source>
        <dbReference type="ARBA" id="ARBA00022989"/>
    </source>
</evidence>
<dbReference type="InterPro" id="IPR015421">
    <property type="entry name" value="PyrdxlP-dep_Trfase_major"/>
</dbReference>
<feature type="region of interest" description="Disordered" evidence="16">
    <location>
        <begin position="119"/>
        <end position="235"/>
    </location>
</feature>
<dbReference type="OrthoDB" id="10261433at2759"/>
<evidence type="ECO:0000256" key="6">
    <source>
        <dbReference type="ARBA" id="ARBA00022576"/>
    </source>
</evidence>
<keyword evidence="6" id="KW-0032">Aminotransferase</keyword>
<comment type="similarity">
    <text evidence="4">Belongs to the class-III pyridoxal-phosphate-dependent aminotransferase family.</text>
</comment>
<evidence type="ECO:0000256" key="4">
    <source>
        <dbReference type="ARBA" id="ARBA00008954"/>
    </source>
</evidence>
<accession>A0A4Y9YLX1</accession>
<evidence type="ECO:0000256" key="11">
    <source>
        <dbReference type="ARBA" id="ARBA00023136"/>
    </source>
</evidence>
<sequence length="977" mass="107535">MARDAPGRSRFRSLGAVVNEARERHAEKRARRVKQPWITLKFAVGITIAIVGYSCYVYIGRLCVPMIRRDGGALGGRGMGIAFLVVFVLLTFMMTWAYIKVVFTPPGFAKDQVENANTPNYNASLPPPLSQPDDSHATTSNESTIGIPYEATAKPSTDSTVVTTHAQPPSVHARPPSAPPIPVSENPAQGSKAEGNNVHRPARPKQEKHKPKVKHTHEDDPRMADWEPRGLTRNPPSLPVLDPQYRYCRRCNILKPPRAHHCRSCGACVLKFDHHCPWIGQCVGAHNQKFFFIFLIWGCLFCLWTLSTLIGLNAKNDSRPGKSVDPEHIVVIVLSGFFSFFTAAMVVTQASLISINQTTVEHLGSRTMKERENDMLADMLSPWKFLAKRRVRRHWDAEWGRIGLEGNLWWQGSISKHWREVMGENPLTWLLPIGRSGTDGVNYCRSDLEISSARDLINTISSLIPATASPNFHHTAYNSTNMRAPTTSENGGGLHTPTTSASAPEKQQQPVHLSSADVIALEHQYGAHKLTATLRTATTRCQLSLTVRWAQTLERRVWDPEGREYIDMLSAYSAVNQASSNLPSIPLRSSLSTATPILFTLDNPHAQKLTLSSRAFYNSVFGQFAQRVTEIFGYDMVLPMNTGAEAVETGMKLARKWAYERKGVPDGQAIVFSAAGNFHGRTLGVISMSTDPESRGGFGPYLQGVGPTFRDGDAVRTIRYGVIEDLERALQLHGKNAAAFLIEPIQGEAGIVVPPEGYLSKARELCTKHNVLLICDEIQTGLGRTGKLLCCQHDNIRPDIVLLGKALSGGVYPVSAVLADKDVMLCIKPGEHGSTYGGNPLGCAVALTALDVLLSENLSARAEVLGQKFRDAIRAFKSPLVKEVRGRGLLNAIVIDESKSTKGRSAWQFCLLLKSRGVLAKPTHVNIIRFAPPLVIEEADLMKAVEVIKQSLADLDDLDDIPDEAEREKGFKDEISN</sequence>
<proteinExistence type="inferred from homology"/>
<dbReference type="InterPro" id="IPR050103">
    <property type="entry name" value="Class-III_PLP-dep_AT"/>
</dbReference>
<dbReference type="GO" id="GO:0016020">
    <property type="term" value="C:membrane"/>
    <property type="evidence" value="ECO:0007669"/>
    <property type="project" value="UniProtKB-SubCell"/>
</dbReference>
<dbReference type="GO" id="GO:0055129">
    <property type="term" value="P:L-proline biosynthetic process"/>
    <property type="evidence" value="ECO:0007669"/>
    <property type="project" value="UniProtKB-UniPathway"/>
</dbReference>
<dbReference type="Pfam" id="PF01529">
    <property type="entry name" value="DHHC"/>
    <property type="match status" value="1"/>
</dbReference>
<evidence type="ECO:0000256" key="9">
    <source>
        <dbReference type="ARBA" id="ARBA00022898"/>
    </source>
</evidence>
<name>A0A4Y9YLX1_9AGAM</name>
<evidence type="ECO:0000256" key="2">
    <source>
        <dbReference type="ARBA" id="ARBA00004141"/>
    </source>
</evidence>
<dbReference type="GO" id="GO:0019706">
    <property type="term" value="F:protein-cysteine S-palmitoyltransferase activity"/>
    <property type="evidence" value="ECO:0007669"/>
    <property type="project" value="UniProtKB-EC"/>
</dbReference>
<dbReference type="GO" id="GO:0042802">
    <property type="term" value="F:identical protein binding"/>
    <property type="evidence" value="ECO:0007669"/>
    <property type="project" value="TreeGrafter"/>
</dbReference>
<evidence type="ECO:0000256" key="5">
    <source>
        <dbReference type="ARBA" id="ARBA00012924"/>
    </source>
</evidence>
<dbReference type="Proteomes" id="UP000298327">
    <property type="component" value="Unassembled WGS sequence"/>
</dbReference>
<protein>
    <recommendedName>
        <fullName evidence="5">ornithine aminotransferase</fullName>
        <ecNumber evidence="5">2.6.1.13</ecNumber>
    </recommendedName>
    <alternativeName>
        <fullName evidence="14">Ornithine--oxo-acid aminotransferase</fullName>
    </alternativeName>
</protein>
<dbReference type="InterPro" id="IPR005814">
    <property type="entry name" value="Aminotrans_3"/>
</dbReference>
<comment type="cofactor">
    <cofactor evidence="1">
        <name>pyridoxal 5'-phosphate</name>
        <dbReference type="ChEBI" id="CHEBI:597326"/>
    </cofactor>
</comment>
<dbReference type="InterPro" id="IPR015422">
    <property type="entry name" value="PyrdxlP-dep_Trfase_small"/>
</dbReference>
<organism evidence="19 20">
    <name type="scientific">Dentipellis fragilis</name>
    <dbReference type="NCBI Taxonomy" id="205917"/>
    <lineage>
        <taxon>Eukaryota</taxon>
        <taxon>Fungi</taxon>
        <taxon>Dikarya</taxon>
        <taxon>Basidiomycota</taxon>
        <taxon>Agaricomycotina</taxon>
        <taxon>Agaricomycetes</taxon>
        <taxon>Russulales</taxon>
        <taxon>Hericiaceae</taxon>
        <taxon>Dentipellis</taxon>
    </lineage>
</organism>
<keyword evidence="13" id="KW-0449">Lipoprotein</keyword>
<keyword evidence="20" id="KW-1185">Reference proteome</keyword>
<evidence type="ECO:0000256" key="14">
    <source>
        <dbReference type="ARBA" id="ARBA00030587"/>
    </source>
</evidence>
<dbReference type="EC" id="2.6.1.13" evidence="5"/>
<keyword evidence="12" id="KW-0564">Palmitate</keyword>
<feature type="domain" description="Palmitoyltransferase DHHC" evidence="18">
    <location>
        <begin position="244"/>
        <end position="363"/>
    </location>
</feature>
<dbReference type="GO" id="GO:0019544">
    <property type="term" value="P:L-arginine catabolic process to L-glutamate"/>
    <property type="evidence" value="ECO:0007669"/>
    <property type="project" value="TreeGrafter"/>
</dbReference>
<comment type="subcellular location">
    <subcellularLocation>
        <location evidence="2">Membrane</location>
        <topology evidence="2">Multi-pass membrane protein</topology>
    </subcellularLocation>
</comment>
<dbReference type="UniPathway" id="UPA00098">
    <property type="reaction ID" value="UER00358"/>
</dbReference>
<dbReference type="CDD" id="cd00610">
    <property type="entry name" value="OAT_like"/>
    <property type="match status" value="1"/>
</dbReference>
<dbReference type="PANTHER" id="PTHR11986">
    <property type="entry name" value="AMINOTRANSFERASE CLASS III"/>
    <property type="match status" value="1"/>
</dbReference>
<reference evidence="19 20" key="1">
    <citation type="submission" date="2019-02" db="EMBL/GenBank/DDBJ databases">
        <title>Genome sequencing of the rare red list fungi Dentipellis fragilis.</title>
        <authorList>
            <person name="Buettner E."/>
            <person name="Kellner H."/>
        </authorList>
    </citation>
    <scope>NUCLEOTIDE SEQUENCE [LARGE SCALE GENOMIC DNA]</scope>
    <source>
        <strain evidence="19 20">DSM 105465</strain>
    </source>
</reference>
<keyword evidence="8 17" id="KW-0812">Transmembrane</keyword>
<gene>
    <name evidence="19" type="ORF">EVG20_g6647</name>
</gene>
<evidence type="ECO:0000256" key="13">
    <source>
        <dbReference type="ARBA" id="ARBA00023288"/>
    </source>
</evidence>
<dbReference type="SUPFAM" id="SSF53383">
    <property type="entry name" value="PLP-dependent transferases"/>
    <property type="match status" value="1"/>
</dbReference>
<evidence type="ECO:0000256" key="7">
    <source>
        <dbReference type="ARBA" id="ARBA00022679"/>
    </source>
</evidence>
<dbReference type="STRING" id="205917.A0A4Y9YLX1"/>
<evidence type="ECO:0000256" key="3">
    <source>
        <dbReference type="ARBA" id="ARBA00004998"/>
    </source>
</evidence>
<evidence type="ECO:0000313" key="19">
    <source>
        <dbReference type="EMBL" id="TFY62607.1"/>
    </source>
</evidence>
<feature type="transmembrane region" description="Helical" evidence="17">
    <location>
        <begin position="79"/>
        <end position="99"/>
    </location>
</feature>
<dbReference type="FunFam" id="3.90.1150.10:FF:000152">
    <property type="entry name" value="Ornithine aminotransferase"/>
    <property type="match status" value="1"/>
</dbReference>
<evidence type="ECO:0000256" key="12">
    <source>
        <dbReference type="ARBA" id="ARBA00023139"/>
    </source>
</evidence>
<dbReference type="InterPro" id="IPR049704">
    <property type="entry name" value="Aminotrans_3_PPA_site"/>
</dbReference>
<feature type="compositionally biased region" description="Basic and acidic residues" evidence="16">
    <location>
        <begin position="216"/>
        <end position="230"/>
    </location>
</feature>
<keyword evidence="7" id="KW-0808">Transferase</keyword>
<dbReference type="InterPro" id="IPR001594">
    <property type="entry name" value="Palmitoyltrfase_DHHC"/>
</dbReference>
<keyword evidence="9" id="KW-0663">Pyridoxal phosphate</keyword>
<dbReference type="Pfam" id="PF00202">
    <property type="entry name" value="Aminotran_3"/>
    <property type="match status" value="1"/>
</dbReference>
<evidence type="ECO:0000256" key="16">
    <source>
        <dbReference type="SAM" id="MobiDB-lite"/>
    </source>
</evidence>
<dbReference type="GO" id="GO:0004587">
    <property type="term" value="F:ornithine aminotransferase activity"/>
    <property type="evidence" value="ECO:0007669"/>
    <property type="project" value="UniProtKB-EC"/>
</dbReference>
<dbReference type="Gene3D" id="3.90.1150.10">
    <property type="entry name" value="Aspartate Aminotransferase, domain 1"/>
    <property type="match status" value="1"/>
</dbReference>
<dbReference type="EMBL" id="SEOQ01000455">
    <property type="protein sequence ID" value="TFY62607.1"/>
    <property type="molecule type" value="Genomic_DNA"/>
</dbReference>
<comment type="caution">
    <text evidence="19">The sequence shown here is derived from an EMBL/GenBank/DDBJ whole genome shotgun (WGS) entry which is preliminary data.</text>
</comment>
<feature type="compositionally biased region" description="Polar residues" evidence="16">
    <location>
        <begin position="496"/>
        <end position="507"/>
    </location>
</feature>
<comment type="catalytic activity">
    <reaction evidence="15">
        <text>L-cysteinyl-[protein] + hexadecanoyl-CoA = S-hexadecanoyl-L-cysteinyl-[protein] + CoA</text>
        <dbReference type="Rhea" id="RHEA:36683"/>
        <dbReference type="Rhea" id="RHEA-COMP:10131"/>
        <dbReference type="Rhea" id="RHEA-COMP:11032"/>
        <dbReference type="ChEBI" id="CHEBI:29950"/>
        <dbReference type="ChEBI" id="CHEBI:57287"/>
        <dbReference type="ChEBI" id="CHEBI:57379"/>
        <dbReference type="ChEBI" id="CHEBI:74151"/>
        <dbReference type="EC" id="2.3.1.225"/>
    </reaction>
</comment>
<evidence type="ECO:0000256" key="1">
    <source>
        <dbReference type="ARBA" id="ARBA00001933"/>
    </source>
</evidence>
<evidence type="ECO:0000256" key="17">
    <source>
        <dbReference type="SAM" id="Phobius"/>
    </source>
</evidence>
<dbReference type="PROSITE" id="PS00600">
    <property type="entry name" value="AA_TRANSFER_CLASS_3"/>
    <property type="match status" value="1"/>
</dbReference>
<feature type="transmembrane region" description="Helical" evidence="17">
    <location>
        <begin position="290"/>
        <end position="309"/>
    </location>
</feature>
<dbReference type="GO" id="GO:0010121">
    <property type="term" value="P:L-arginine catabolic process to proline via ornithine"/>
    <property type="evidence" value="ECO:0007669"/>
    <property type="project" value="TreeGrafter"/>
</dbReference>
<dbReference type="GO" id="GO:0030170">
    <property type="term" value="F:pyridoxal phosphate binding"/>
    <property type="evidence" value="ECO:0007669"/>
    <property type="project" value="InterPro"/>
</dbReference>
<dbReference type="NCBIfam" id="TIGR01885">
    <property type="entry name" value="Orn_aminotrans"/>
    <property type="match status" value="1"/>
</dbReference>
<feature type="compositionally biased region" description="Basic residues" evidence="16">
    <location>
        <begin position="200"/>
        <end position="215"/>
    </location>
</feature>